<evidence type="ECO:0000256" key="10">
    <source>
        <dbReference type="ARBA" id="ARBA00023027"/>
    </source>
</evidence>
<comment type="caution">
    <text evidence="19">The sequence shown here is derived from an EMBL/GenBank/DDBJ whole genome shotgun (WGS) entry which is preliminary data.</text>
</comment>
<dbReference type="GO" id="GO:0006814">
    <property type="term" value="P:sodium ion transport"/>
    <property type="evidence" value="ECO:0007669"/>
    <property type="project" value="UniProtKB-UniRule"/>
</dbReference>
<evidence type="ECO:0000313" key="20">
    <source>
        <dbReference type="Proteomes" id="UP001403385"/>
    </source>
</evidence>
<feature type="domain" description="FMN-binding" evidence="18">
    <location>
        <begin position="134"/>
        <end position="234"/>
    </location>
</feature>
<comment type="function">
    <text evidence="16">NQR complex catalyzes the reduction of ubiquinone-1 to ubiquinol by two successive reactions, coupled with the transport of Na(+) ions from the cytoplasm to the periplasm. NqrA to NqrE are probably involved in the second step, the conversion of ubisemiquinone to ubiquinol.</text>
</comment>
<dbReference type="Pfam" id="PF04205">
    <property type="entry name" value="FMN_bind"/>
    <property type="match status" value="1"/>
</dbReference>
<sequence>MQQSNGYIIGFAAALTVILGAILSFAAVKLKPIQKREIELDTKKQILSAVMSTEGKPKTELEKIYNSRIQALVVNYDGEELTPEQYEKEKPEDINLTAQYKKKPEERFLPVFKFMKENSDTEVEFYILPMYGYGLWNYIWGYVAVKPDLNTIAGVSMDHVGETPGLGARITDPEVLARYKDKKIYDPSGKLVSVEMLKGEGNKDLGEHEVDGMSGATLTAKGVNKMLETYFEGYSGFFKTVK</sequence>
<organism evidence="19 20">
    <name type="scientific">Rapidithrix thailandica</name>
    <dbReference type="NCBI Taxonomy" id="413964"/>
    <lineage>
        <taxon>Bacteria</taxon>
        <taxon>Pseudomonadati</taxon>
        <taxon>Bacteroidota</taxon>
        <taxon>Cytophagia</taxon>
        <taxon>Cytophagales</taxon>
        <taxon>Flammeovirgaceae</taxon>
        <taxon>Rapidithrix</taxon>
    </lineage>
</organism>
<keyword evidence="15 16" id="KW-0739">Sodium transport</keyword>
<keyword evidence="2 16" id="KW-1003">Cell membrane</keyword>
<evidence type="ECO:0000256" key="11">
    <source>
        <dbReference type="ARBA" id="ARBA00023053"/>
    </source>
</evidence>
<comment type="subunit">
    <text evidence="16 17">Composed of six subunits; NqrA, NqrB, NqrC, NqrD, NqrE and NqrF.</text>
</comment>
<name>A0AAW9S1C8_9BACT</name>
<dbReference type="InterPro" id="IPR007329">
    <property type="entry name" value="FMN-bd"/>
</dbReference>
<keyword evidence="14 16" id="KW-0472">Membrane</keyword>
<dbReference type="PANTHER" id="PTHR37838">
    <property type="entry name" value="NA(+)-TRANSLOCATING NADH-QUINONE REDUCTASE SUBUNIT C"/>
    <property type="match status" value="1"/>
</dbReference>
<accession>A0AAW9S1C8</accession>
<dbReference type="Proteomes" id="UP001403385">
    <property type="component" value="Unassembled WGS sequence"/>
</dbReference>
<evidence type="ECO:0000256" key="7">
    <source>
        <dbReference type="ARBA" id="ARBA00022692"/>
    </source>
</evidence>
<dbReference type="GO" id="GO:0005886">
    <property type="term" value="C:plasma membrane"/>
    <property type="evidence" value="ECO:0007669"/>
    <property type="project" value="UniProtKB-SubCell"/>
</dbReference>
<keyword evidence="7 16" id="KW-0812">Transmembrane</keyword>
<evidence type="ECO:0000256" key="15">
    <source>
        <dbReference type="ARBA" id="ARBA00023201"/>
    </source>
</evidence>
<dbReference type="SMART" id="SM00900">
    <property type="entry name" value="FMN_bind"/>
    <property type="match status" value="1"/>
</dbReference>
<reference evidence="19 20" key="1">
    <citation type="submission" date="2024-04" db="EMBL/GenBank/DDBJ databases">
        <title>Novel genus in family Flammeovirgaceae.</title>
        <authorList>
            <person name="Nguyen T.H."/>
            <person name="Vuong T.Q."/>
            <person name="Le H."/>
            <person name="Kim S.-G."/>
        </authorList>
    </citation>
    <scope>NUCLEOTIDE SEQUENCE [LARGE SCALE GENOMIC DNA]</scope>
    <source>
        <strain evidence="19 20">JCM 23209</strain>
    </source>
</reference>
<evidence type="ECO:0000256" key="4">
    <source>
        <dbReference type="ARBA" id="ARBA00022553"/>
    </source>
</evidence>
<proteinExistence type="inferred from homology"/>
<comment type="subcellular location">
    <subcellularLocation>
        <location evidence="16">Cell membrane</location>
        <topology evidence="16">Single-pass membrane protein</topology>
    </subcellularLocation>
</comment>
<comment type="cofactor">
    <cofactor evidence="16 17">
        <name>FMN</name>
        <dbReference type="ChEBI" id="CHEBI:58210"/>
    </cofactor>
</comment>
<evidence type="ECO:0000256" key="2">
    <source>
        <dbReference type="ARBA" id="ARBA00022475"/>
    </source>
</evidence>
<keyword evidence="11 16" id="KW-0915">Sodium</keyword>
<dbReference type="PIRSF" id="PIRSF009437">
    <property type="entry name" value="NQR-1_subunit_C"/>
    <property type="match status" value="1"/>
</dbReference>
<keyword evidence="4 16" id="KW-0597">Phosphoprotein</keyword>
<evidence type="ECO:0000256" key="16">
    <source>
        <dbReference type="HAMAP-Rule" id="MF_00427"/>
    </source>
</evidence>
<keyword evidence="9 16" id="KW-1133">Transmembrane helix</keyword>
<evidence type="ECO:0000256" key="13">
    <source>
        <dbReference type="ARBA" id="ARBA00023075"/>
    </source>
</evidence>
<dbReference type="GO" id="GO:0016655">
    <property type="term" value="F:oxidoreductase activity, acting on NAD(P)H, quinone or similar compound as acceptor"/>
    <property type="evidence" value="ECO:0007669"/>
    <property type="project" value="UniProtKB-UniRule"/>
</dbReference>
<dbReference type="InterPro" id="IPR010204">
    <property type="entry name" value="NqrC"/>
</dbReference>
<keyword evidence="8 16" id="KW-1278">Translocase</keyword>
<dbReference type="EC" id="7.2.1.1" evidence="16 17"/>
<dbReference type="GO" id="GO:0010181">
    <property type="term" value="F:FMN binding"/>
    <property type="evidence" value="ECO:0007669"/>
    <property type="project" value="UniProtKB-UniRule"/>
</dbReference>
<comment type="catalytic activity">
    <reaction evidence="16 17">
        <text>a ubiquinone + n Na(+)(in) + NADH + H(+) = a ubiquinol + n Na(+)(out) + NAD(+)</text>
        <dbReference type="Rhea" id="RHEA:47748"/>
        <dbReference type="Rhea" id="RHEA-COMP:9565"/>
        <dbReference type="Rhea" id="RHEA-COMP:9566"/>
        <dbReference type="ChEBI" id="CHEBI:15378"/>
        <dbReference type="ChEBI" id="CHEBI:16389"/>
        <dbReference type="ChEBI" id="CHEBI:17976"/>
        <dbReference type="ChEBI" id="CHEBI:29101"/>
        <dbReference type="ChEBI" id="CHEBI:57540"/>
        <dbReference type="ChEBI" id="CHEBI:57945"/>
        <dbReference type="EC" id="7.2.1.1"/>
    </reaction>
</comment>
<keyword evidence="13 16" id="KW-0830">Ubiquinone</keyword>
<dbReference type="PANTHER" id="PTHR37838:SF1">
    <property type="entry name" value="NA(+)-TRANSLOCATING NADH-QUINONE REDUCTASE SUBUNIT C"/>
    <property type="match status" value="1"/>
</dbReference>
<keyword evidence="3" id="KW-0997">Cell inner membrane</keyword>
<keyword evidence="1 16" id="KW-0813">Transport</keyword>
<evidence type="ECO:0000256" key="6">
    <source>
        <dbReference type="ARBA" id="ARBA00022643"/>
    </source>
</evidence>
<keyword evidence="20" id="KW-1185">Reference proteome</keyword>
<evidence type="ECO:0000256" key="12">
    <source>
        <dbReference type="ARBA" id="ARBA00023065"/>
    </source>
</evidence>
<dbReference type="NCBIfam" id="TIGR01938">
    <property type="entry name" value="nqrC"/>
    <property type="match status" value="1"/>
</dbReference>
<dbReference type="AlphaFoldDB" id="A0AAW9S1C8"/>
<keyword evidence="6 16" id="KW-0288">FMN</keyword>
<dbReference type="EMBL" id="JBDKWZ010000007">
    <property type="protein sequence ID" value="MEN7548980.1"/>
    <property type="molecule type" value="Genomic_DNA"/>
</dbReference>
<keyword evidence="12 16" id="KW-0406">Ion transport</keyword>
<protein>
    <recommendedName>
        <fullName evidence="16 17">Na(+)-translocating NADH-quinone reductase subunit C</fullName>
        <shortName evidence="16 17">Na(+)-NQR subunit C</shortName>
        <shortName evidence="16 17">Na(+)-translocating NQR subunit C</shortName>
        <ecNumber evidence="16 17">7.2.1.1</ecNumber>
    </recommendedName>
    <alternativeName>
        <fullName evidence="16 17">NQR complex subunit C</fullName>
    </alternativeName>
    <alternativeName>
        <fullName evidence="16 17">NQR-1 subunit C</fullName>
    </alternativeName>
</protein>
<comment type="similarity">
    <text evidence="16 17">Belongs to the NqrC family.</text>
</comment>
<dbReference type="RefSeq" id="WP_346821753.1">
    <property type="nucleotide sequence ID" value="NZ_JBDKWZ010000007.1"/>
</dbReference>
<dbReference type="HAMAP" id="MF_00427">
    <property type="entry name" value="NqrC"/>
    <property type="match status" value="1"/>
</dbReference>
<feature type="transmembrane region" description="Helical" evidence="16">
    <location>
        <begin position="6"/>
        <end position="28"/>
    </location>
</feature>
<evidence type="ECO:0000313" key="19">
    <source>
        <dbReference type="EMBL" id="MEN7548980.1"/>
    </source>
</evidence>
<keyword evidence="10 16" id="KW-0520">NAD</keyword>
<evidence type="ECO:0000256" key="5">
    <source>
        <dbReference type="ARBA" id="ARBA00022630"/>
    </source>
</evidence>
<evidence type="ECO:0000256" key="1">
    <source>
        <dbReference type="ARBA" id="ARBA00022448"/>
    </source>
</evidence>
<evidence type="ECO:0000256" key="17">
    <source>
        <dbReference type="PIRNR" id="PIRNR009437"/>
    </source>
</evidence>
<evidence type="ECO:0000256" key="14">
    <source>
        <dbReference type="ARBA" id="ARBA00023136"/>
    </source>
</evidence>
<gene>
    <name evidence="16 19" type="primary">nqrC</name>
    <name evidence="19" type="ORF">AAG747_13740</name>
</gene>
<evidence type="ECO:0000256" key="8">
    <source>
        <dbReference type="ARBA" id="ARBA00022967"/>
    </source>
</evidence>
<evidence type="ECO:0000256" key="9">
    <source>
        <dbReference type="ARBA" id="ARBA00022989"/>
    </source>
</evidence>
<feature type="modified residue" description="FMN phosphoryl threonine" evidence="16">
    <location>
        <position position="217"/>
    </location>
</feature>
<evidence type="ECO:0000259" key="18">
    <source>
        <dbReference type="SMART" id="SM00900"/>
    </source>
</evidence>
<keyword evidence="5 16" id="KW-0285">Flavoprotein</keyword>
<comment type="caution">
    <text evidence="16">Lacks conserved residue(s) required for the propagation of feature annotation.</text>
</comment>
<evidence type="ECO:0000256" key="3">
    <source>
        <dbReference type="ARBA" id="ARBA00022519"/>
    </source>
</evidence>